<proteinExistence type="predicted"/>
<keyword evidence="3" id="KW-1185">Reference proteome</keyword>
<feature type="domain" description="IraD/Gp25-like" evidence="1">
    <location>
        <begin position="30"/>
        <end position="134"/>
    </location>
</feature>
<protein>
    <submittedName>
        <fullName evidence="2">Type VI secretion system lysozyme-like protein</fullName>
    </submittedName>
</protein>
<dbReference type="AlphaFoldDB" id="N6ZZG1"/>
<dbReference type="InterPro" id="IPR053176">
    <property type="entry name" value="T6SS_TssE1-like"/>
</dbReference>
<dbReference type="SUPFAM" id="SSF160719">
    <property type="entry name" value="gpW/gp25-like"/>
    <property type="match status" value="1"/>
</dbReference>
<dbReference type="PANTHER" id="PTHR38595:SF1">
    <property type="entry name" value="TYPE VI SECRETION SYSTEM COMPONENT TSSE1"/>
    <property type="match status" value="1"/>
</dbReference>
<dbReference type="InterPro" id="IPR007048">
    <property type="entry name" value="IraD/Gp25-like"/>
</dbReference>
<evidence type="ECO:0000313" key="2">
    <source>
        <dbReference type="EMBL" id="ENO97529.1"/>
    </source>
</evidence>
<dbReference type="InterPro" id="IPR017737">
    <property type="entry name" value="TssE1-like"/>
</dbReference>
<accession>N6ZZG1</accession>
<comment type="caution">
    <text evidence="2">The sequence shown here is derived from an EMBL/GenBank/DDBJ whole genome shotgun (WGS) entry which is preliminary data.</text>
</comment>
<dbReference type="PANTHER" id="PTHR38595">
    <property type="entry name" value="CYTOPLASMIC PROTEIN-RELATED"/>
    <property type="match status" value="1"/>
</dbReference>
<dbReference type="EMBL" id="AMXF01000043">
    <property type="protein sequence ID" value="ENO97529.1"/>
    <property type="molecule type" value="Genomic_DNA"/>
</dbReference>
<evidence type="ECO:0000259" key="1">
    <source>
        <dbReference type="Pfam" id="PF04965"/>
    </source>
</evidence>
<gene>
    <name evidence="2" type="ORF">C667_08463</name>
</gene>
<name>N6ZZG1_9RHOO</name>
<reference evidence="2 3" key="1">
    <citation type="submission" date="2012-09" db="EMBL/GenBank/DDBJ databases">
        <title>Draft Genome Sequences of 6 Strains from Genus Thauera.</title>
        <authorList>
            <person name="Liu B."/>
            <person name="Shapleigh J.P."/>
            <person name="Frostegard A.H."/>
        </authorList>
    </citation>
    <scope>NUCLEOTIDE SEQUENCE [LARGE SCALE GENOMIC DNA]</scope>
    <source>
        <strain evidence="2 3">B4P</strain>
    </source>
</reference>
<sequence>MQPALLDRLTDDEPDHRLEPRAERLISRQRMRQSVLRDLGWLFNATRMADAEDWPGMPLALRSVVNFGLPALAGETASTLDVMQLERAMRQAILEFEPRIDPASLKLRALAEQIALDRHNRIEVEIRGSLWAQPTPIELLLRTNVDLETGQIEIQDLGR</sequence>
<evidence type="ECO:0000313" key="3">
    <source>
        <dbReference type="Proteomes" id="UP000013047"/>
    </source>
</evidence>
<dbReference type="Pfam" id="PF04965">
    <property type="entry name" value="GPW_gp25"/>
    <property type="match status" value="1"/>
</dbReference>
<dbReference type="NCBIfam" id="TIGR03357">
    <property type="entry name" value="VI_zyme"/>
    <property type="match status" value="1"/>
</dbReference>
<organism evidence="2 3">
    <name type="scientific">Thauera phenylacetica B4P</name>
    <dbReference type="NCBI Taxonomy" id="1234382"/>
    <lineage>
        <taxon>Bacteria</taxon>
        <taxon>Pseudomonadati</taxon>
        <taxon>Pseudomonadota</taxon>
        <taxon>Betaproteobacteria</taxon>
        <taxon>Rhodocyclales</taxon>
        <taxon>Zoogloeaceae</taxon>
        <taxon>Thauera</taxon>
    </lineage>
</organism>
<dbReference type="Proteomes" id="UP000013047">
    <property type="component" value="Unassembled WGS sequence"/>
</dbReference>